<dbReference type="EMBL" id="JACHMJ010000001">
    <property type="protein sequence ID" value="MBB5844195.1"/>
    <property type="molecule type" value="Genomic_DNA"/>
</dbReference>
<organism evidence="2 3">
    <name type="scientific">Conyzicola lurida</name>
    <dbReference type="NCBI Taxonomy" id="1172621"/>
    <lineage>
        <taxon>Bacteria</taxon>
        <taxon>Bacillati</taxon>
        <taxon>Actinomycetota</taxon>
        <taxon>Actinomycetes</taxon>
        <taxon>Micrococcales</taxon>
        <taxon>Microbacteriaceae</taxon>
        <taxon>Conyzicola</taxon>
    </lineage>
</organism>
<name>A0A841ARJ7_9MICO</name>
<sequence length="117" mass="12446">MRWLDRLLGRAEYDSRIADAYVARRSPQADDGLPFRFLVEDVFVITGRGTVVVGTVQSGAARVGDPVLVGSTDSVVDGIEVFGSRADQTITGEPVGLLLRGVTRDSVARGGQVLGRS</sequence>
<dbReference type="Pfam" id="PF03144">
    <property type="entry name" value="GTP_EFTU_D2"/>
    <property type="match status" value="1"/>
</dbReference>
<feature type="domain" description="Translation elongation factor EFTu-like" evidence="1">
    <location>
        <begin position="49"/>
        <end position="113"/>
    </location>
</feature>
<accession>A0A841ARJ7</accession>
<dbReference type="AlphaFoldDB" id="A0A841ARJ7"/>
<evidence type="ECO:0000313" key="2">
    <source>
        <dbReference type="EMBL" id="MBB5844195.1"/>
    </source>
</evidence>
<dbReference type="InterPro" id="IPR009000">
    <property type="entry name" value="Transl_B-barrel_sf"/>
</dbReference>
<dbReference type="PANTHER" id="PTHR43721:SF22">
    <property type="entry name" value="ELONGATION FACTOR TU, MITOCHONDRIAL"/>
    <property type="match status" value="1"/>
</dbReference>
<dbReference type="RefSeq" id="WP_184238116.1">
    <property type="nucleotide sequence ID" value="NZ_JACHMJ010000001.1"/>
</dbReference>
<dbReference type="Gene3D" id="2.40.30.10">
    <property type="entry name" value="Translation factors"/>
    <property type="match status" value="1"/>
</dbReference>
<evidence type="ECO:0000259" key="1">
    <source>
        <dbReference type="Pfam" id="PF03144"/>
    </source>
</evidence>
<protein>
    <submittedName>
        <fullName evidence="2">Translation elongation factor EF-Tu-like GTPase</fullName>
    </submittedName>
</protein>
<evidence type="ECO:0000313" key="3">
    <source>
        <dbReference type="Proteomes" id="UP000536685"/>
    </source>
</evidence>
<dbReference type="InterPro" id="IPR004161">
    <property type="entry name" value="EFTu-like_2"/>
</dbReference>
<dbReference type="PANTHER" id="PTHR43721">
    <property type="entry name" value="ELONGATION FACTOR TU-RELATED"/>
    <property type="match status" value="1"/>
</dbReference>
<keyword evidence="2" id="KW-0648">Protein biosynthesis</keyword>
<dbReference type="InterPro" id="IPR050055">
    <property type="entry name" value="EF-Tu_GTPase"/>
</dbReference>
<proteinExistence type="predicted"/>
<dbReference type="GO" id="GO:0003746">
    <property type="term" value="F:translation elongation factor activity"/>
    <property type="evidence" value="ECO:0007669"/>
    <property type="project" value="UniProtKB-KW"/>
</dbReference>
<reference evidence="2 3" key="1">
    <citation type="submission" date="2020-08" db="EMBL/GenBank/DDBJ databases">
        <title>Sequencing the genomes of 1000 actinobacteria strains.</title>
        <authorList>
            <person name="Klenk H.-P."/>
        </authorList>
    </citation>
    <scope>NUCLEOTIDE SEQUENCE [LARGE SCALE GENOMIC DNA]</scope>
    <source>
        <strain evidence="2 3">DSM 105784</strain>
    </source>
</reference>
<dbReference type="SUPFAM" id="SSF50447">
    <property type="entry name" value="Translation proteins"/>
    <property type="match status" value="1"/>
</dbReference>
<keyword evidence="3" id="KW-1185">Reference proteome</keyword>
<gene>
    <name evidence="2" type="ORF">HD599_002518</name>
</gene>
<dbReference type="GO" id="GO:0005829">
    <property type="term" value="C:cytosol"/>
    <property type="evidence" value="ECO:0007669"/>
    <property type="project" value="TreeGrafter"/>
</dbReference>
<keyword evidence="2" id="KW-0251">Elongation factor</keyword>
<dbReference type="Proteomes" id="UP000536685">
    <property type="component" value="Unassembled WGS sequence"/>
</dbReference>
<comment type="caution">
    <text evidence="2">The sequence shown here is derived from an EMBL/GenBank/DDBJ whole genome shotgun (WGS) entry which is preliminary data.</text>
</comment>
<dbReference type="GO" id="GO:0005525">
    <property type="term" value="F:GTP binding"/>
    <property type="evidence" value="ECO:0007669"/>
    <property type="project" value="InterPro"/>
</dbReference>